<evidence type="ECO:0000259" key="18">
    <source>
        <dbReference type="PROSITE" id="PS51918"/>
    </source>
</evidence>
<dbReference type="InterPro" id="IPR004558">
    <property type="entry name" value="Coprogen_oxidase_HemN"/>
</dbReference>
<feature type="domain" description="Radical SAM core" evidence="18">
    <location>
        <begin position="41"/>
        <end position="283"/>
    </location>
</feature>
<dbReference type="EMBL" id="PXYL01000014">
    <property type="protein sequence ID" value="PSJ57328.1"/>
    <property type="molecule type" value="Genomic_DNA"/>
</dbReference>
<feature type="binding site" evidence="16">
    <location>
        <position position="238"/>
    </location>
    <ligand>
        <name>S-adenosyl-L-methionine</name>
        <dbReference type="ChEBI" id="CHEBI:59789"/>
        <label>2</label>
    </ligand>
</feature>
<comment type="similarity">
    <text evidence="3 15">Belongs to the anaerobic coproporphyrinogen-III oxidase family.</text>
</comment>
<evidence type="ECO:0000256" key="9">
    <source>
        <dbReference type="ARBA" id="ARBA00023002"/>
    </source>
</evidence>
<keyword evidence="9 15" id="KW-0560">Oxidoreductase</keyword>
<dbReference type="GO" id="GO:0051989">
    <property type="term" value="F:coproporphyrinogen dehydrogenase activity"/>
    <property type="evidence" value="ECO:0007669"/>
    <property type="project" value="UniProtKB-EC"/>
</dbReference>
<protein>
    <recommendedName>
        <fullName evidence="15">Coproporphyrinogen-III oxidase</fullName>
        <ecNumber evidence="15">1.3.98.3</ecNumber>
    </recommendedName>
</protein>
<feature type="binding site" evidence="16">
    <location>
        <position position="107"/>
    </location>
    <ligand>
        <name>S-adenosyl-L-methionine</name>
        <dbReference type="ChEBI" id="CHEBI:59789"/>
        <label>1</label>
    </ligand>
</feature>
<dbReference type="UniPathway" id="UPA00251">
    <property type="reaction ID" value="UER00323"/>
</dbReference>
<evidence type="ECO:0000256" key="8">
    <source>
        <dbReference type="ARBA" id="ARBA00022723"/>
    </source>
</evidence>
<dbReference type="InterPro" id="IPR010723">
    <property type="entry name" value="HemN_C"/>
</dbReference>
<evidence type="ECO:0000256" key="12">
    <source>
        <dbReference type="ARBA" id="ARBA00023244"/>
    </source>
</evidence>
<dbReference type="RefSeq" id="WP_106726227.1">
    <property type="nucleotide sequence ID" value="NZ_PXYL01000014.1"/>
</dbReference>
<evidence type="ECO:0000313" key="20">
    <source>
        <dbReference type="Proteomes" id="UP000240653"/>
    </source>
</evidence>
<name>A0A2P7S4D3_9HYPH</name>
<evidence type="ECO:0000256" key="3">
    <source>
        <dbReference type="ARBA" id="ARBA00005493"/>
    </source>
</evidence>
<evidence type="ECO:0000256" key="1">
    <source>
        <dbReference type="ARBA" id="ARBA00004496"/>
    </source>
</evidence>
<dbReference type="Pfam" id="PF06969">
    <property type="entry name" value="HemN_C"/>
    <property type="match status" value="1"/>
</dbReference>
<feature type="binding site" evidence="17">
    <location>
        <position position="56"/>
    </location>
    <ligand>
        <name>[4Fe-4S] cluster</name>
        <dbReference type="ChEBI" id="CHEBI:49883"/>
        <note>4Fe-4S-S-AdoMet</note>
    </ligand>
</feature>
<dbReference type="GO" id="GO:0006782">
    <property type="term" value="P:protoporphyrinogen IX biosynthetic process"/>
    <property type="evidence" value="ECO:0007669"/>
    <property type="project" value="UniProtKB-UniPathway"/>
</dbReference>
<feature type="binding site" evidence="16">
    <location>
        <position position="324"/>
    </location>
    <ligand>
        <name>S-adenosyl-L-methionine</name>
        <dbReference type="ChEBI" id="CHEBI:59789"/>
        <label>1</label>
    </ligand>
</feature>
<keyword evidence="7 15" id="KW-0949">S-adenosyl-L-methionine</keyword>
<feature type="binding site" evidence="16">
    <location>
        <position position="50"/>
    </location>
    <ligand>
        <name>S-adenosyl-L-methionine</name>
        <dbReference type="ChEBI" id="CHEBI:59789"/>
        <label>1</label>
    </ligand>
</feature>
<feature type="binding site" evidence="16">
    <location>
        <position position="179"/>
    </location>
    <ligand>
        <name>S-adenosyl-L-methionine</name>
        <dbReference type="ChEBI" id="CHEBI:59789"/>
        <label>2</label>
    </ligand>
</feature>
<evidence type="ECO:0000256" key="4">
    <source>
        <dbReference type="ARBA" id="ARBA00011245"/>
    </source>
</evidence>
<dbReference type="SFLD" id="SFLDG01065">
    <property type="entry name" value="anaerobic_coproporphyrinogen-I"/>
    <property type="match status" value="1"/>
</dbReference>
<sequence length="449" mass="49673">MQTDLIRKHAAPVPRYTSYPTAPHFHAGINAGTYREWLGAIAPGTALSLYAHIPFCDRLCWFCACNTKQTRRYQPLADYLTYLYREIATVAGAVDSRVEVGALHLGGGSPTMLAPDDMRALNDVLRSAFRFRPDAEISVEIDPNDMDEARFDALAEIGMTRVSLGVQDFDPKVQQAINREQTFDQTRAVVDGARMRGVSSVNIDLLYGLPHQTRESVEATVEQALLLNPDRIALFGYAHVPWMRKHQTMIDEAALPDALERFSQSSRAAEILLSCGYQAIGIDHFARPDDTMAIAHREGRLRRNFQGYTVDDLDTLIGFGGSAIGKLPQGYVQNTTATSEYQRLVSETGLAVAKGFALSEEDRMRAWVIERLMCDFSFSKSEFARCFGAQGAPVIEIADRLMEEDEDGLIASSGDRFVVTSRGRPVVRSVVAAFDAYFGTNGARHSIAV</sequence>
<dbReference type="PANTHER" id="PTHR13932">
    <property type="entry name" value="COPROPORPHYRINIGEN III OXIDASE"/>
    <property type="match status" value="1"/>
</dbReference>
<dbReference type="SFLD" id="SFLDS00029">
    <property type="entry name" value="Radical_SAM"/>
    <property type="match status" value="1"/>
</dbReference>
<evidence type="ECO:0000256" key="17">
    <source>
        <dbReference type="PIRSR" id="PIRSR000167-2"/>
    </source>
</evidence>
<reference evidence="19 20" key="1">
    <citation type="submission" date="2018-03" db="EMBL/GenBank/DDBJ databases">
        <title>The draft genome of Mesorhizobium soli JCM 19897.</title>
        <authorList>
            <person name="Li L."/>
            <person name="Liu L."/>
            <person name="Liang L."/>
            <person name="Wang T."/>
            <person name="Zhang X."/>
        </authorList>
    </citation>
    <scope>NUCLEOTIDE SEQUENCE [LARGE SCALE GENOMIC DNA]</scope>
    <source>
        <strain evidence="19 20">JCM 19897</strain>
    </source>
</reference>
<dbReference type="EC" id="1.3.98.3" evidence="15"/>
<keyword evidence="12 15" id="KW-0627">Porphyrin biosynthesis</keyword>
<dbReference type="Gene3D" id="3.80.30.20">
    <property type="entry name" value="tm_1862 like domain"/>
    <property type="match status" value="1"/>
</dbReference>
<evidence type="ECO:0000256" key="7">
    <source>
        <dbReference type="ARBA" id="ARBA00022691"/>
    </source>
</evidence>
<dbReference type="InterPro" id="IPR058240">
    <property type="entry name" value="rSAM_sf"/>
</dbReference>
<feature type="binding site" evidence="16">
    <location>
        <position position="140"/>
    </location>
    <ligand>
        <name>S-adenosyl-L-methionine</name>
        <dbReference type="ChEBI" id="CHEBI:59789"/>
        <label>1</label>
    </ligand>
</feature>
<dbReference type="InterPro" id="IPR006638">
    <property type="entry name" value="Elp3/MiaA/NifB-like_rSAM"/>
</dbReference>
<evidence type="ECO:0000256" key="14">
    <source>
        <dbReference type="ARBA" id="ARBA00048321"/>
    </source>
</evidence>
<dbReference type="CDD" id="cd01335">
    <property type="entry name" value="Radical_SAM"/>
    <property type="match status" value="1"/>
</dbReference>
<keyword evidence="5 15" id="KW-0004">4Fe-4S</keyword>
<feature type="binding site" evidence="17">
    <location>
        <position position="63"/>
    </location>
    <ligand>
        <name>[4Fe-4S] cluster</name>
        <dbReference type="ChEBI" id="CHEBI:49883"/>
        <note>4Fe-4S-S-AdoMet</note>
    </ligand>
</feature>
<evidence type="ECO:0000256" key="11">
    <source>
        <dbReference type="ARBA" id="ARBA00023014"/>
    </source>
</evidence>
<dbReference type="SMART" id="SM00729">
    <property type="entry name" value="Elp3"/>
    <property type="match status" value="1"/>
</dbReference>
<keyword evidence="8 15" id="KW-0479">Metal-binding</keyword>
<evidence type="ECO:0000256" key="13">
    <source>
        <dbReference type="ARBA" id="ARBA00024295"/>
    </source>
</evidence>
<feature type="binding site" evidence="16">
    <location>
        <position position="204"/>
    </location>
    <ligand>
        <name>S-adenosyl-L-methionine</name>
        <dbReference type="ChEBI" id="CHEBI:59789"/>
        <label>2</label>
    </ligand>
</feature>
<dbReference type="PIRSF" id="PIRSF000167">
    <property type="entry name" value="HemN"/>
    <property type="match status" value="1"/>
</dbReference>
<proteinExistence type="inferred from homology"/>
<comment type="subunit">
    <text evidence="4">Monomer.</text>
</comment>
<dbReference type="Gene3D" id="1.10.10.920">
    <property type="match status" value="1"/>
</dbReference>
<evidence type="ECO:0000313" key="19">
    <source>
        <dbReference type="EMBL" id="PSJ57328.1"/>
    </source>
</evidence>
<dbReference type="PANTHER" id="PTHR13932:SF6">
    <property type="entry name" value="OXYGEN-INDEPENDENT COPROPORPHYRINOGEN III OXIDASE"/>
    <property type="match status" value="1"/>
</dbReference>
<dbReference type="GO" id="GO:0051539">
    <property type="term" value="F:4 iron, 4 sulfur cluster binding"/>
    <property type="evidence" value="ECO:0007669"/>
    <property type="project" value="UniProtKB-KW"/>
</dbReference>
<keyword evidence="6 15" id="KW-0963">Cytoplasm</keyword>
<dbReference type="Pfam" id="PF04055">
    <property type="entry name" value="Radical_SAM"/>
    <property type="match status" value="1"/>
</dbReference>
<feature type="binding site" evidence="16">
    <location>
        <begin position="62"/>
        <end position="64"/>
    </location>
    <ligand>
        <name>S-adenosyl-L-methionine</name>
        <dbReference type="ChEBI" id="CHEBI:59789"/>
        <label>2</label>
    </ligand>
</feature>
<keyword evidence="11 15" id="KW-0411">Iron-sulfur</keyword>
<organism evidence="19 20">
    <name type="scientific">Pseudaminobacter soli</name>
    <name type="common">ex Li et al. 2025</name>
    <dbReference type="NCBI Taxonomy" id="1295366"/>
    <lineage>
        <taxon>Bacteria</taxon>
        <taxon>Pseudomonadati</taxon>
        <taxon>Pseudomonadota</taxon>
        <taxon>Alphaproteobacteria</taxon>
        <taxon>Hyphomicrobiales</taxon>
        <taxon>Phyllobacteriaceae</taxon>
        <taxon>Pseudaminobacter</taxon>
    </lineage>
</organism>
<comment type="catalytic activity">
    <reaction evidence="14 15">
        <text>coproporphyrinogen III + 2 S-adenosyl-L-methionine = protoporphyrinogen IX + 2 5'-deoxyadenosine + 2 L-methionine + 2 CO2</text>
        <dbReference type="Rhea" id="RHEA:15425"/>
        <dbReference type="ChEBI" id="CHEBI:16526"/>
        <dbReference type="ChEBI" id="CHEBI:17319"/>
        <dbReference type="ChEBI" id="CHEBI:57307"/>
        <dbReference type="ChEBI" id="CHEBI:57309"/>
        <dbReference type="ChEBI" id="CHEBI:57844"/>
        <dbReference type="ChEBI" id="CHEBI:59789"/>
        <dbReference type="EC" id="1.3.98.3"/>
    </reaction>
</comment>
<comment type="function">
    <text evidence="13">Involved in the heme biosynthesis. Catalyzes the anaerobic oxidative decarboxylation of propionate groups of rings A and B of coproporphyrinogen III to yield the vinyl groups in protoporphyrinogen IX.</text>
</comment>
<dbReference type="InterPro" id="IPR023404">
    <property type="entry name" value="rSAM_horseshoe"/>
</dbReference>
<dbReference type="GO" id="GO:0005737">
    <property type="term" value="C:cytoplasm"/>
    <property type="evidence" value="ECO:0007669"/>
    <property type="project" value="UniProtKB-SubCell"/>
</dbReference>
<comment type="caution">
    <text evidence="19">The sequence shown here is derived from an EMBL/GenBank/DDBJ whole genome shotgun (WGS) entry which is preliminary data.</text>
</comment>
<evidence type="ECO:0000256" key="5">
    <source>
        <dbReference type="ARBA" id="ARBA00022485"/>
    </source>
</evidence>
<dbReference type="Proteomes" id="UP000240653">
    <property type="component" value="Unassembled WGS sequence"/>
</dbReference>
<dbReference type="NCBIfam" id="TIGR00538">
    <property type="entry name" value="hemN"/>
    <property type="match status" value="1"/>
</dbReference>
<dbReference type="InterPro" id="IPR007197">
    <property type="entry name" value="rSAM"/>
</dbReference>
<comment type="subcellular location">
    <subcellularLocation>
        <location evidence="1 15">Cytoplasm</location>
    </subcellularLocation>
</comment>
<dbReference type="GO" id="GO:0004109">
    <property type="term" value="F:coproporphyrinogen oxidase activity"/>
    <property type="evidence" value="ECO:0007669"/>
    <property type="project" value="InterPro"/>
</dbReference>
<keyword evidence="10 15" id="KW-0408">Iron</keyword>
<dbReference type="OrthoDB" id="9808022at2"/>
<evidence type="ECO:0000256" key="15">
    <source>
        <dbReference type="PIRNR" id="PIRNR000167"/>
    </source>
</evidence>
<comment type="pathway">
    <text evidence="2 15">Porphyrin-containing compound metabolism; protoporphyrin-IX biosynthesis; protoporphyrinogen-IX from coproporphyrinogen-III (AdoMet route): step 1/1.</text>
</comment>
<feature type="binding site" evidence="17">
    <location>
        <position position="60"/>
    </location>
    <ligand>
        <name>[4Fe-4S] cluster</name>
        <dbReference type="ChEBI" id="CHEBI:49883"/>
        <note>4Fe-4S-S-AdoMet</note>
    </ligand>
</feature>
<evidence type="ECO:0000256" key="6">
    <source>
        <dbReference type="ARBA" id="ARBA00022490"/>
    </source>
</evidence>
<dbReference type="GO" id="GO:0046872">
    <property type="term" value="F:metal ion binding"/>
    <property type="evidence" value="ECO:0007669"/>
    <property type="project" value="UniProtKB-KW"/>
</dbReference>
<feature type="binding site" evidence="16">
    <location>
        <position position="167"/>
    </location>
    <ligand>
        <name>S-adenosyl-L-methionine</name>
        <dbReference type="ChEBI" id="CHEBI:59789"/>
        <label>2</label>
    </ligand>
</feature>
<dbReference type="SUPFAM" id="SSF102114">
    <property type="entry name" value="Radical SAM enzymes"/>
    <property type="match status" value="1"/>
</dbReference>
<gene>
    <name evidence="19" type="primary">hemN</name>
    <name evidence="19" type="ORF">C7I85_22295</name>
</gene>
<dbReference type="AlphaFoldDB" id="A0A2P7S4D3"/>
<evidence type="ECO:0000256" key="10">
    <source>
        <dbReference type="ARBA" id="ARBA00023004"/>
    </source>
</evidence>
<dbReference type="SFLD" id="SFLDG01082">
    <property type="entry name" value="B12-binding_domain_containing"/>
    <property type="match status" value="1"/>
</dbReference>
<evidence type="ECO:0000256" key="2">
    <source>
        <dbReference type="ARBA" id="ARBA00004785"/>
    </source>
</evidence>
<dbReference type="InterPro" id="IPR034505">
    <property type="entry name" value="Coproporphyrinogen-III_oxidase"/>
</dbReference>
<evidence type="ECO:0000256" key="16">
    <source>
        <dbReference type="PIRSR" id="PIRSR000167-1"/>
    </source>
</evidence>
<comment type="cofactor">
    <cofactor evidence="15 17">
        <name>[4Fe-4S] cluster</name>
        <dbReference type="ChEBI" id="CHEBI:49883"/>
    </cofactor>
    <text evidence="15 17">Binds 1 [4Fe-4S] cluster. The cluster is coordinated with 3 cysteines and an exchangeable S-adenosyl-L-methionine.</text>
</comment>
<dbReference type="PROSITE" id="PS51918">
    <property type="entry name" value="RADICAL_SAM"/>
    <property type="match status" value="1"/>
</dbReference>
<keyword evidence="20" id="KW-1185">Reference proteome</keyword>
<accession>A0A2P7S4D3</accession>